<dbReference type="Gene3D" id="1.20.120.520">
    <property type="entry name" value="nmb1532 protein domain like"/>
    <property type="match status" value="1"/>
</dbReference>
<dbReference type="Pfam" id="PF01814">
    <property type="entry name" value="Hemerythrin"/>
    <property type="match status" value="1"/>
</dbReference>
<keyword evidence="3" id="KW-1185">Reference proteome</keyword>
<gene>
    <name evidence="2" type="ORF">C1704_08770</name>
</gene>
<sequence length="264" mass="29078">MNTISTLHDTAPSTHAAHAAQKAAAAQEDSAARLNLYGGIHKALRLMLSDTLTRVGTTDLADGAQVRESLNRVHALVKMFAGHIEHENRFMHPALEQAQPGTSARIAAEHGAHDDHLEALSDLALVADLCPAGDREAAWNRLYHALALFMADNLEHMHYEETEHNAVLWAHYTDAELMDLHDELVASIPPDEMMNVMFWMLPAVNATERALMLGDMRQKAPAPAFKAVMDLARTRLSAHDWAALTRELHLPASEAAWDHYGEAA</sequence>
<dbReference type="EMBL" id="PSNX01000007">
    <property type="protein sequence ID" value="PPE66400.1"/>
    <property type="molecule type" value="Genomic_DNA"/>
</dbReference>
<dbReference type="RefSeq" id="WP_104302344.1">
    <property type="nucleotide sequence ID" value="NZ_PSNX01000007.1"/>
</dbReference>
<dbReference type="CDD" id="cd12109">
    <property type="entry name" value="Hr_FBXL5"/>
    <property type="match status" value="1"/>
</dbReference>
<evidence type="ECO:0000313" key="3">
    <source>
        <dbReference type="Proteomes" id="UP000238605"/>
    </source>
</evidence>
<organism evidence="2 3">
    <name type="scientific">Caldimonas caldifontis</name>
    <dbReference type="NCBI Taxonomy" id="1452508"/>
    <lineage>
        <taxon>Bacteria</taxon>
        <taxon>Pseudomonadati</taxon>
        <taxon>Pseudomonadota</taxon>
        <taxon>Betaproteobacteria</taxon>
        <taxon>Burkholderiales</taxon>
        <taxon>Sphaerotilaceae</taxon>
        <taxon>Caldimonas</taxon>
    </lineage>
</organism>
<name>A0A2S5SUI8_9BURK</name>
<evidence type="ECO:0000259" key="1">
    <source>
        <dbReference type="Pfam" id="PF01814"/>
    </source>
</evidence>
<dbReference type="GO" id="GO:0006879">
    <property type="term" value="P:intracellular iron ion homeostasis"/>
    <property type="evidence" value="ECO:0007669"/>
    <property type="project" value="InterPro"/>
</dbReference>
<dbReference type="Proteomes" id="UP000238605">
    <property type="component" value="Unassembled WGS sequence"/>
</dbReference>
<protein>
    <recommendedName>
        <fullName evidence="1">Hemerythrin-like domain-containing protein</fullName>
    </recommendedName>
</protein>
<dbReference type="InterPro" id="IPR012312">
    <property type="entry name" value="Hemerythrin-like"/>
</dbReference>
<feature type="domain" description="Hemerythrin-like" evidence="1">
    <location>
        <begin position="41"/>
        <end position="162"/>
    </location>
</feature>
<evidence type="ECO:0000313" key="2">
    <source>
        <dbReference type="EMBL" id="PPE66400.1"/>
    </source>
</evidence>
<accession>A0A2S5SUI8</accession>
<dbReference type="OrthoDB" id="5654170at2"/>
<reference evidence="2 3" key="1">
    <citation type="submission" date="2018-02" db="EMBL/GenBank/DDBJ databases">
        <title>Reclassifiation of [Polyangium] brachysporum DSM 7029 as Guopingzhaonella breviflexa gen. nov., sp. nov., a member of the family Comamonadaceae.</title>
        <authorList>
            <person name="Tang B."/>
        </authorList>
    </citation>
    <scope>NUCLEOTIDE SEQUENCE [LARGE SCALE GENOMIC DNA]</scope>
    <source>
        <strain evidence="2 3">BCRC 80649</strain>
    </source>
</reference>
<dbReference type="InterPro" id="IPR045808">
    <property type="entry name" value="Hr_FBXL5"/>
</dbReference>
<proteinExistence type="predicted"/>
<dbReference type="AlphaFoldDB" id="A0A2S5SUI8"/>
<comment type="caution">
    <text evidence="2">The sequence shown here is derived from an EMBL/GenBank/DDBJ whole genome shotgun (WGS) entry which is preliminary data.</text>
</comment>